<dbReference type="PROSITE" id="PS50883">
    <property type="entry name" value="EAL"/>
    <property type="match status" value="1"/>
</dbReference>
<evidence type="ECO:0000313" key="2">
    <source>
        <dbReference type="EMBL" id="RPH20461.1"/>
    </source>
</evidence>
<dbReference type="EMBL" id="RPOH01000108">
    <property type="protein sequence ID" value="RPH20461.1"/>
    <property type="molecule type" value="Genomic_DNA"/>
</dbReference>
<proteinExistence type="predicted"/>
<dbReference type="GO" id="GO:0071111">
    <property type="term" value="F:cyclic-guanylate-specific phosphodiesterase activity"/>
    <property type="evidence" value="ECO:0007669"/>
    <property type="project" value="InterPro"/>
</dbReference>
<dbReference type="PANTHER" id="PTHR33121:SF79">
    <property type="entry name" value="CYCLIC DI-GMP PHOSPHODIESTERASE PDED-RELATED"/>
    <property type="match status" value="1"/>
</dbReference>
<dbReference type="RefSeq" id="WP_124024356.1">
    <property type="nucleotide sequence ID" value="NZ_RPOH01000045.1"/>
</dbReference>
<evidence type="ECO:0000259" key="1">
    <source>
        <dbReference type="PROSITE" id="PS50883"/>
    </source>
</evidence>
<evidence type="ECO:0000313" key="4">
    <source>
        <dbReference type="Proteomes" id="UP000268615"/>
    </source>
</evidence>
<dbReference type="Proteomes" id="UP000268615">
    <property type="component" value="Unassembled WGS sequence"/>
</dbReference>
<accession>A0A3N5DTV3</accession>
<evidence type="ECO:0000313" key="3">
    <source>
        <dbReference type="EMBL" id="RPH26536.1"/>
    </source>
</evidence>
<dbReference type="EMBL" id="RPOH01000045">
    <property type="protein sequence ID" value="RPH26536.1"/>
    <property type="molecule type" value="Genomic_DNA"/>
</dbReference>
<comment type="caution">
    <text evidence="2">The sequence shown here is derived from an EMBL/GenBank/DDBJ whole genome shotgun (WGS) entry which is preliminary data.</text>
</comment>
<dbReference type="SUPFAM" id="SSF141868">
    <property type="entry name" value="EAL domain-like"/>
    <property type="match status" value="1"/>
</dbReference>
<feature type="non-terminal residue" evidence="2">
    <location>
        <position position="1"/>
    </location>
</feature>
<gene>
    <name evidence="3" type="ORF">EHN07_11950</name>
    <name evidence="2" type="ORF">EHN07_19825</name>
</gene>
<dbReference type="Pfam" id="PF00563">
    <property type="entry name" value="EAL"/>
    <property type="match status" value="1"/>
</dbReference>
<dbReference type="AlphaFoldDB" id="A0A3N5DTV3"/>
<reference evidence="2 4" key="1">
    <citation type="submission" date="2018-11" db="EMBL/GenBank/DDBJ databases">
        <title>Draft genome sequence of Buttiauxella warmboldiae CCUG 35512.</title>
        <authorList>
            <person name="Salva-Serra F."/>
            <person name="Marathe N."/>
            <person name="Moore E."/>
            <person name="Svensson L."/>
            <person name="Engstrom-Jakobsson H."/>
        </authorList>
    </citation>
    <scope>NUCLEOTIDE SEQUENCE [LARGE SCALE GENOMIC DNA]</scope>
    <source>
        <strain evidence="2 4">CCUG 35512</strain>
    </source>
</reference>
<dbReference type="PANTHER" id="PTHR33121">
    <property type="entry name" value="CYCLIC DI-GMP PHOSPHODIESTERASE PDEF"/>
    <property type="match status" value="1"/>
</dbReference>
<dbReference type="Gene3D" id="3.20.20.450">
    <property type="entry name" value="EAL domain"/>
    <property type="match status" value="1"/>
</dbReference>
<organism evidence="2 4">
    <name type="scientific">Buttiauxella warmboldiae</name>
    <dbReference type="NCBI Taxonomy" id="82993"/>
    <lineage>
        <taxon>Bacteria</taxon>
        <taxon>Pseudomonadati</taxon>
        <taxon>Pseudomonadota</taxon>
        <taxon>Gammaproteobacteria</taxon>
        <taxon>Enterobacterales</taxon>
        <taxon>Enterobacteriaceae</taxon>
        <taxon>Buttiauxella</taxon>
    </lineage>
</organism>
<dbReference type="InterPro" id="IPR050706">
    <property type="entry name" value="Cyclic-di-GMP_PDE-like"/>
</dbReference>
<sequence length="60" mass="6762">LGLKSVAEGVEDKQTWQYLASLGCDMCQGYFSAAPMPEHELSHWHKQWKAQVSGLYMMAS</sequence>
<keyword evidence="4" id="KW-1185">Reference proteome</keyword>
<protein>
    <submittedName>
        <fullName evidence="2">EAL domain-containing protein</fullName>
    </submittedName>
</protein>
<name>A0A3N5DTV3_9ENTR</name>
<dbReference type="InterPro" id="IPR035919">
    <property type="entry name" value="EAL_sf"/>
</dbReference>
<dbReference type="OrthoDB" id="9812358at2"/>
<dbReference type="InterPro" id="IPR001633">
    <property type="entry name" value="EAL_dom"/>
</dbReference>
<feature type="domain" description="EAL" evidence="1">
    <location>
        <begin position="1"/>
        <end position="49"/>
    </location>
</feature>